<dbReference type="RefSeq" id="WP_310920044.1">
    <property type="nucleotide sequence ID" value="NZ_JAMQON010000003.1"/>
</dbReference>
<proteinExistence type="predicted"/>
<evidence type="ECO:0000313" key="4">
    <source>
        <dbReference type="Proteomes" id="UP001259659"/>
    </source>
</evidence>
<keyword evidence="1" id="KW-0863">Zinc-finger</keyword>
<dbReference type="InterPro" id="IPR007527">
    <property type="entry name" value="Znf_SWIM"/>
</dbReference>
<feature type="domain" description="SWIM-type" evidence="2">
    <location>
        <begin position="51"/>
        <end position="97"/>
    </location>
</feature>
<evidence type="ECO:0000259" key="2">
    <source>
        <dbReference type="PROSITE" id="PS50966"/>
    </source>
</evidence>
<reference evidence="3 4" key="1">
    <citation type="submission" date="2022-06" db="EMBL/GenBank/DDBJ databases">
        <title>Haloarcula sp. a new haloarchaeum isolate from saline soil.</title>
        <authorList>
            <person name="Strakova D."/>
            <person name="Galisteo C."/>
            <person name="Sanchez-Porro C."/>
            <person name="Ventosa A."/>
        </authorList>
    </citation>
    <scope>NUCLEOTIDE SEQUENCE [LARGE SCALE GENOMIC DNA]</scope>
    <source>
        <strain evidence="3 4">S1CR25-12</strain>
    </source>
</reference>
<gene>
    <name evidence="3" type="ORF">NDI56_13330</name>
</gene>
<name>A0ABU2FEY1_9EURY</name>
<accession>A0ABU2FEY1</accession>
<organism evidence="3 4">
    <name type="scientific">Haloarcula saliterrae</name>
    <dbReference type="NCBI Taxonomy" id="2950534"/>
    <lineage>
        <taxon>Archaea</taxon>
        <taxon>Methanobacteriati</taxon>
        <taxon>Methanobacteriota</taxon>
        <taxon>Stenosarchaea group</taxon>
        <taxon>Halobacteria</taxon>
        <taxon>Halobacteriales</taxon>
        <taxon>Haloarculaceae</taxon>
        <taxon>Haloarcula</taxon>
    </lineage>
</organism>
<comment type="caution">
    <text evidence="3">The sequence shown here is derived from an EMBL/GenBank/DDBJ whole genome shotgun (WGS) entry which is preliminary data.</text>
</comment>
<protein>
    <recommendedName>
        <fullName evidence="2">SWIM-type domain-containing protein</fullName>
    </recommendedName>
</protein>
<keyword evidence="1" id="KW-0862">Zinc</keyword>
<dbReference type="EMBL" id="JAMQON010000003">
    <property type="protein sequence ID" value="MDS0260380.1"/>
    <property type="molecule type" value="Genomic_DNA"/>
</dbReference>
<dbReference type="Proteomes" id="UP001259659">
    <property type="component" value="Unassembled WGS sequence"/>
</dbReference>
<evidence type="ECO:0000256" key="1">
    <source>
        <dbReference type="PROSITE-ProRule" id="PRU00325"/>
    </source>
</evidence>
<evidence type="ECO:0000313" key="3">
    <source>
        <dbReference type="EMBL" id="MDS0260380.1"/>
    </source>
</evidence>
<dbReference type="PROSITE" id="PS50966">
    <property type="entry name" value="ZF_SWIM"/>
    <property type="match status" value="1"/>
</dbReference>
<keyword evidence="1" id="KW-0479">Metal-binding</keyword>
<sequence>MTAVEEWVAQLADAGELTPELVSAIVDVHGKRGRQAIEAVGEGRVKRYRDFTVVVGHADEYIVEDGQCGCADAEYNLDREDPEQLCWHAIAVRIADAIDAVDAHDMWYSDVRDFL</sequence>
<keyword evidence="4" id="KW-1185">Reference proteome</keyword>